<feature type="region of interest" description="Disordered" evidence="6">
    <location>
        <begin position="456"/>
        <end position="528"/>
    </location>
</feature>
<evidence type="ECO:0000313" key="10">
    <source>
        <dbReference type="RefSeq" id="XP_019094495.1"/>
    </source>
</evidence>
<dbReference type="CDD" id="cd04481">
    <property type="entry name" value="RPA1_DBD_B_like"/>
    <property type="match status" value="1"/>
</dbReference>
<evidence type="ECO:0000256" key="4">
    <source>
        <dbReference type="ARBA" id="ARBA00022833"/>
    </source>
</evidence>
<keyword evidence="2" id="KW-0479">Metal-binding</keyword>
<dbReference type="RefSeq" id="XP_019094495.1">
    <property type="nucleotide sequence ID" value="XM_019238950.1"/>
</dbReference>
<dbReference type="Pfam" id="PF08646">
    <property type="entry name" value="Rep_fac-A_C"/>
    <property type="match status" value="1"/>
</dbReference>
<evidence type="ECO:0000259" key="8">
    <source>
        <dbReference type="Pfam" id="PF08646"/>
    </source>
</evidence>
<evidence type="ECO:0000256" key="6">
    <source>
        <dbReference type="SAM" id="MobiDB-lite"/>
    </source>
</evidence>
<organism evidence="9 10">
    <name type="scientific">Camelina sativa</name>
    <name type="common">False flax</name>
    <name type="synonym">Myagrum sativum</name>
    <dbReference type="NCBI Taxonomy" id="90675"/>
    <lineage>
        <taxon>Eukaryota</taxon>
        <taxon>Viridiplantae</taxon>
        <taxon>Streptophyta</taxon>
        <taxon>Embryophyta</taxon>
        <taxon>Tracheophyta</taxon>
        <taxon>Spermatophyta</taxon>
        <taxon>Magnoliopsida</taxon>
        <taxon>eudicotyledons</taxon>
        <taxon>Gunneridae</taxon>
        <taxon>Pentapetalae</taxon>
        <taxon>rosids</taxon>
        <taxon>malvids</taxon>
        <taxon>Brassicales</taxon>
        <taxon>Brassicaceae</taxon>
        <taxon>Camelineae</taxon>
        <taxon>Camelina</taxon>
    </lineage>
</organism>
<evidence type="ECO:0000259" key="7">
    <source>
        <dbReference type="Pfam" id="PF02721"/>
    </source>
</evidence>
<protein>
    <submittedName>
        <fullName evidence="10">Replication protein A 70 kDa DNA-binding subunit D-like</fullName>
    </submittedName>
</protein>
<evidence type="ECO:0000256" key="5">
    <source>
        <dbReference type="ARBA" id="ARBA00023125"/>
    </source>
</evidence>
<gene>
    <name evidence="10" type="primary">LOC109129911</name>
</gene>
<dbReference type="InterPro" id="IPR013955">
    <property type="entry name" value="Rep_factor-A_C"/>
</dbReference>
<reference evidence="10" key="2">
    <citation type="submission" date="2025-08" db="UniProtKB">
        <authorList>
            <consortium name="RefSeq"/>
        </authorList>
    </citation>
    <scope>IDENTIFICATION</scope>
    <source>
        <tissue evidence="10">Leaf</tissue>
    </source>
</reference>
<keyword evidence="5" id="KW-0238">DNA-binding</keyword>
<reference evidence="9" key="1">
    <citation type="journal article" date="2014" name="Nat. Commun.">
        <title>The emerging biofuel crop Camelina sativa retains a highly undifferentiated hexaploid genome structure.</title>
        <authorList>
            <person name="Kagale S."/>
            <person name="Koh C."/>
            <person name="Nixon J."/>
            <person name="Bollina V."/>
            <person name="Clarke W.E."/>
            <person name="Tuteja R."/>
            <person name="Spillane C."/>
            <person name="Robinson S.J."/>
            <person name="Links M.G."/>
            <person name="Clarke C."/>
            <person name="Higgins E.E."/>
            <person name="Huebert T."/>
            <person name="Sharpe A.G."/>
            <person name="Parkin I.A."/>
        </authorList>
    </citation>
    <scope>NUCLEOTIDE SEQUENCE [LARGE SCALE GENOMIC DNA]</scope>
    <source>
        <strain evidence="9">cv. DH55</strain>
    </source>
</reference>
<dbReference type="InterPro" id="IPR047192">
    <property type="entry name" value="Euk_RPA1_DBD_C"/>
</dbReference>
<keyword evidence="4" id="KW-0862">Zinc</keyword>
<name>A0ABM1R657_CAMSA</name>
<feature type="domain" description="Replication factor A C-terminal" evidence="8">
    <location>
        <begin position="290"/>
        <end position="414"/>
    </location>
</feature>
<feature type="compositionally biased region" description="Low complexity" evidence="6">
    <location>
        <begin position="475"/>
        <end position="490"/>
    </location>
</feature>
<accession>A0ABM1R657</accession>
<keyword evidence="3" id="KW-0863">Zinc-finger</keyword>
<dbReference type="PANTHER" id="PTHR47165">
    <property type="entry name" value="OS03G0429900 PROTEIN"/>
    <property type="match status" value="1"/>
</dbReference>
<dbReference type="CDD" id="cd04480">
    <property type="entry name" value="RPA1_DBD_A_like"/>
    <property type="match status" value="1"/>
</dbReference>
<evidence type="ECO:0000256" key="2">
    <source>
        <dbReference type="ARBA" id="ARBA00022723"/>
    </source>
</evidence>
<dbReference type="Gene3D" id="2.40.50.140">
    <property type="entry name" value="Nucleic acid-binding proteins"/>
    <property type="match status" value="3"/>
</dbReference>
<proteinExistence type="inferred from homology"/>
<sequence>MLASPLPITPLKSLRPYRTNWLIDVKILHLWRQYHTKVGETIEMFLVDSTGDKIAATVKKDQIMNFQRKLKQGNWNLISTFNLSPTYGSVKLSELKWKIVFTSRTSVNPSDNISDDMFFSFASYDAVLTGKQAENVLFDFFGQVVDCGEIKEITTTNKPTTKIDFHLRNSEDTRVLCTLWGTCAHMFSKACHESTDGIVFCLLRFAKVNQYNDAWSVQNHWDCSQVIINPEITEAEDLRKLLSNDGLQLTIMDSLQKKVFWAKPKKEELEEYPIKTIEEVLHAFEVGMCRTTCTVIEVDRDYCWAYIACKKCNKKTIAEQGIKMEDENHKPAPKFSCEVCCQFVKNVTTKFWIYLKIKDKTGEAKCMVFDSFAADMVGMQSSELLNNRYDLLEDPEAIPLEVLSLEGKTFEFLLSIELKNIRGSSTIYNVAALCSKGLNSDFEILPSDTYINPSSMLSGGQGSSMITDGSEPSDVDASTSSTPSSKRGSSNMVEGDDQSSTSKKHCSGQKVEDATAAGVSKELNSLFS</sequence>
<dbReference type="Pfam" id="PF02721">
    <property type="entry name" value="DUF223"/>
    <property type="match status" value="1"/>
</dbReference>
<dbReference type="CDD" id="cd04476">
    <property type="entry name" value="RPA1_DBD_C"/>
    <property type="match status" value="1"/>
</dbReference>
<dbReference type="PANTHER" id="PTHR47165:SF4">
    <property type="entry name" value="OS03G0429900 PROTEIN"/>
    <property type="match status" value="1"/>
</dbReference>
<dbReference type="Proteomes" id="UP000694864">
    <property type="component" value="Chromosome 17"/>
</dbReference>
<comment type="similarity">
    <text evidence="1">Belongs to the replication factor A protein 1 family.</text>
</comment>
<evidence type="ECO:0000256" key="3">
    <source>
        <dbReference type="ARBA" id="ARBA00022771"/>
    </source>
</evidence>
<dbReference type="InterPro" id="IPR012340">
    <property type="entry name" value="NA-bd_OB-fold"/>
</dbReference>
<dbReference type="SUPFAM" id="SSF50249">
    <property type="entry name" value="Nucleic acid-binding proteins"/>
    <property type="match status" value="3"/>
</dbReference>
<evidence type="ECO:0000313" key="9">
    <source>
        <dbReference type="Proteomes" id="UP000694864"/>
    </source>
</evidence>
<dbReference type="InterPro" id="IPR003871">
    <property type="entry name" value="RFA1B/D_OB_1st"/>
</dbReference>
<keyword evidence="9" id="KW-1185">Reference proteome</keyword>
<evidence type="ECO:0000256" key="1">
    <source>
        <dbReference type="ARBA" id="ARBA00005690"/>
    </source>
</evidence>
<dbReference type="GeneID" id="109129911"/>
<feature type="domain" description="Replication protein A 70 kDa DNA-binding subunit B/D first OB fold" evidence="7">
    <location>
        <begin position="9"/>
        <end position="109"/>
    </location>
</feature>